<feature type="transmembrane region" description="Helical" evidence="1">
    <location>
        <begin position="143"/>
        <end position="164"/>
    </location>
</feature>
<reference evidence="4" key="1">
    <citation type="submission" date="2016-06" db="UniProtKB">
        <authorList>
            <consortium name="WormBaseParasite"/>
        </authorList>
    </citation>
    <scope>IDENTIFICATION</scope>
</reference>
<sequence>MPGAGDEVLEAEGTYTYRHRFSLIPEQRSELKPAHCGIMANRMPGAGDEVLEAEGTYTYRHRFCKYLTPLRTVIGLITIIATTRKVGSSTGLQEDSLKYHSRNAVLSVIWSSAVRSLLAVSDFLIGIYLAVIGIPVFLLEAGYIIRLCCGVEGVCCRTFTLILNFDGIRRGLLYLSFAVLCFYPKITEPSVIAGKYIFCYLTFLFSIEIL</sequence>
<keyword evidence="1" id="KW-0812">Transmembrane</keyword>
<keyword evidence="1" id="KW-1133">Transmembrane helix</keyword>
<gene>
    <name evidence="2" type="ORF">GPUH_LOCUS20739</name>
</gene>
<dbReference type="WBParaSite" id="GPUH_0002076401-mRNA-1">
    <property type="protein sequence ID" value="GPUH_0002076401-mRNA-1"/>
    <property type="gene ID" value="GPUH_0002076401"/>
</dbReference>
<feature type="transmembrane region" description="Helical" evidence="1">
    <location>
        <begin position="117"/>
        <end position="137"/>
    </location>
</feature>
<name>A0A183EIE8_9BILA</name>
<evidence type="ECO:0000256" key="1">
    <source>
        <dbReference type="SAM" id="Phobius"/>
    </source>
</evidence>
<dbReference type="EMBL" id="UYRT01091030">
    <property type="protein sequence ID" value="VDN36706.1"/>
    <property type="molecule type" value="Genomic_DNA"/>
</dbReference>
<feature type="transmembrane region" description="Helical" evidence="1">
    <location>
        <begin position="171"/>
        <end position="186"/>
    </location>
</feature>
<dbReference type="OrthoDB" id="5869106at2759"/>
<keyword evidence="1" id="KW-0472">Membrane</keyword>
<organism evidence="4">
    <name type="scientific">Gongylonema pulchrum</name>
    <dbReference type="NCBI Taxonomy" id="637853"/>
    <lineage>
        <taxon>Eukaryota</taxon>
        <taxon>Metazoa</taxon>
        <taxon>Ecdysozoa</taxon>
        <taxon>Nematoda</taxon>
        <taxon>Chromadorea</taxon>
        <taxon>Rhabditida</taxon>
        <taxon>Spirurina</taxon>
        <taxon>Spiruromorpha</taxon>
        <taxon>Spiruroidea</taxon>
        <taxon>Gongylonematidae</taxon>
        <taxon>Gongylonema</taxon>
    </lineage>
</organism>
<protein>
    <submittedName>
        <fullName evidence="4">Ion_trans domain-containing protein</fullName>
    </submittedName>
</protein>
<accession>A0A183EIE8</accession>
<keyword evidence="3" id="KW-1185">Reference proteome</keyword>
<dbReference type="Proteomes" id="UP000271098">
    <property type="component" value="Unassembled WGS sequence"/>
</dbReference>
<evidence type="ECO:0000313" key="4">
    <source>
        <dbReference type="WBParaSite" id="GPUH_0002076401-mRNA-1"/>
    </source>
</evidence>
<evidence type="ECO:0000313" key="2">
    <source>
        <dbReference type="EMBL" id="VDN36706.1"/>
    </source>
</evidence>
<proteinExistence type="predicted"/>
<dbReference type="AlphaFoldDB" id="A0A183EIE8"/>
<evidence type="ECO:0000313" key="3">
    <source>
        <dbReference type="Proteomes" id="UP000271098"/>
    </source>
</evidence>
<reference evidence="2 3" key="2">
    <citation type="submission" date="2018-11" db="EMBL/GenBank/DDBJ databases">
        <authorList>
            <consortium name="Pathogen Informatics"/>
        </authorList>
    </citation>
    <scope>NUCLEOTIDE SEQUENCE [LARGE SCALE GENOMIC DNA]</scope>
</reference>